<dbReference type="EMBL" id="UYYB01134208">
    <property type="protein sequence ID" value="VDM84894.1"/>
    <property type="molecule type" value="Genomic_DNA"/>
</dbReference>
<protein>
    <submittedName>
        <fullName evidence="2">Uncharacterized protein</fullName>
    </submittedName>
</protein>
<proteinExistence type="predicted"/>
<feature type="compositionally biased region" description="Basic and acidic residues" evidence="1">
    <location>
        <begin position="47"/>
        <end position="60"/>
    </location>
</feature>
<evidence type="ECO:0000256" key="1">
    <source>
        <dbReference type="SAM" id="MobiDB-lite"/>
    </source>
</evidence>
<accession>A0A3P7K0U4</accession>
<reference evidence="2 3" key="1">
    <citation type="submission" date="2018-11" db="EMBL/GenBank/DDBJ databases">
        <authorList>
            <consortium name="Pathogen Informatics"/>
        </authorList>
    </citation>
    <scope>NUCLEOTIDE SEQUENCE [LARGE SCALE GENOMIC DNA]</scope>
</reference>
<organism evidence="2 3">
    <name type="scientific">Strongylus vulgaris</name>
    <name type="common">Blood worm</name>
    <dbReference type="NCBI Taxonomy" id="40348"/>
    <lineage>
        <taxon>Eukaryota</taxon>
        <taxon>Metazoa</taxon>
        <taxon>Ecdysozoa</taxon>
        <taxon>Nematoda</taxon>
        <taxon>Chromadorea</taxon>
        <taxon>Rhabditida</taxon>
        <taxon>Rhabditina</taxon>
        <taxon>Rhabditomorpha</taxon>
        <taxon>Strongyloidea</taxon>
        <taxon>Strongylidae</taxon>
        <taxon>Strongylus</taxon>
    </lineage>
</organism>
<name>A0A3P7K0U4_STRVU</name>
<evidence type="ECO:0000313" key="2">
    <source>
        <dbReference type="EMBL" id="VDM84894.1"/>
    </source>
</evidence>
<dbReference type="AlphaFoldDB" id="A0A3P7K0U4"/>
<keyword evidence="3" id="KW-1185">Reference proteome</keyword>
<feature type="region of interest" description="Disordered" evidence="1">
    <location>
        <begin position="1"/>
        <end position="60"/>
    </location>
</feature>
<dbReference type="Proteomes" id="UP000270094">
    <property type="component" value="Unassembled WGS sequence"/>
</dbReference>
<gene>
    <name evidence="2" type="ORF">SVUK_LOCUS19892</name>
</gene>
<evidence type="ECO:0000313" key="3">
    <source>
        <dbReference type="Proteomes" id="UP000270094"/>
    </source>
</evidence>
<sequence length="60" mass="6604">MTSAGHIQRVGDASTGEELKSEMKTKKVQRMTSAGHIQRVGDASMGEELKAEMKTKKVQR</sequence>